<protein>
    <submittedName>
        <fullName evidence="2">Predicted enzyme of the cupin superfamily</fullName>
    </submittedName>
</protein>
<dbReference type="PANTHER" id="PTHR33271">
    <property type="entry name" value="OS04G0445200 PROTEIN"/>
    <property type="match status" value="1"/>
</dbReference>
<evidence type="ECO:0000259" key="1">
    <source>
        <dbReference type="Pfam" id="PF05899"/>
    </source>
</evidence>
<dbReference type="SUPFAM" id="SSF51182">
    <property type="entry name" value="RmlC-like cupins"/>
    <property type="match status" value="1"/>
</dbReference>
<dbReference type="InterPro" id="IPR011051">
    <property type="entry name" value="RmlC_Cupin_sf"/>
</dbReference>
<sequence length="91" mass="10223">MSISVTSPCSKSTIEDLGIKNWPIWTCDPSTFPWTYREKETCLILEGEITVTPNGGEPVKFGVGDLIVFPEGMSCTWEVHKAVKKHYRFGN</sequence>
<dbReference type="STRING" id="167539.Pro_1558"/>
<dbReference type="KEGG" id="pma:Pro_1558"/>
<dbReference type="Gene3D" id="2.60.120.10">
    <property type="entry name" value="Jelly Rolls"/>
    <property type="match status" value="1"/>
</dbReference>
<dbReference type="CDD" id="cd02227">
    <property type="entry name" value="cupin_TM1112-like"/>
    <property type="match status" value="1"/>
</dbReference>
<dbReference type="AlphaFoldDB" id="Q7VAA6"/>
<dbReference type="PANTHER" id="PTHR33271:SF22">
    <property type="entry name" value="OS04G0445200 PROTEIN"/>
    <property type="match status" value="1"/>
</dbReference>
<organism evidence="2 3">
    <name type="scientific">Prochlorococcus marinus (strain SARG / CCMP1375 / SS120)</name>
    <dbReference type="NCBI Taxonomy" id="167539"/>
    <lineage>
        <taxon>Bacteria</taxon>
        <taxon>Bacillati</taxon>
        <taxon>Cyanobacteriota</taxon>
        <taxon>Cyanophyceae</taxon>
        <taxon>Synechococcales</taxon>
        <taxon>Prochlorococcaceae</taxon>
        <taxon>Prochlorococcus</taxon>
    </lineage>
</organism>
<dbReference type="RefSeq" id="WP_011125708.1">
    <property type="nucleotide sequence ID" value="NC_005042.1"/>
</dbReference>
<gene>
    <name evidence="2" type="ordered locus">Pro_1558</name>
</gene>
<dbReference type="Pfam" id="PF05899">
    <property type="entry name" value="Cupin_3"/>
    <property type="match status" value="1"/>
</dbReference>
<dbReference type="InterPro" id="IPR014710">
    <property type="entry name" value="RmlC-like_jellyroll"/>
</dbReference>
<dbReference type="Proteomes" id="UP000001420">
    <property type="component" value="Chromosome"/>
</dbReference>
<accession>Q7VAA6</accession>
<dbReference type="InterPro" id="IPR008579">
    <property type="entry name" value="UGlyAH_Cupin_dom"/>
</dbReference>
<evidence type="ECO:0000313" key="2">
    <source>
        <dbReference type="EMBL" id="AAQ00602.1"/>
    </source>
</evidence>
<dbReference type="PATRIC" id="fig|167539.5.peg.1640"/>
<evidence type="ECO:0000313" key="3">
    <source>
        <dbReference type="Proteomes" id="UP000001420"/>
    </source>
</evidence>
<reference evidence="2 3" key="1">
    <citation type="journal article" date="2003" name="Proc. Natl. Acad. Sci. U.S.A.">
        <title>Genome sequence of the cyanobacterium Prochlorococcus marinus SS120, a nearly minimal oxyphototrophic genome.</title>
        <authorList>
            <person name="Dufresne A."/>
            <person name="Salanoubat M."/>
            <person name="Partensky F."/>
            <person name="Artiguenave F."/>
            <person name="Axmann I.M."/>
            <person name="Barbe V."/>
            <person name="Duprat S."/>
            <person name="Galperin M.Y."/>
            <person name="Koonin E.V."/>
            <person name="Le Gall F."/>
            <person name="Makarova K.S."/>
            <person name="Ostrowski M."/>
            <person name="Oztas S."/>
            <person name="Robert C."/>
            <person name="Rogozin I.B."/>
            <person name="Scanlan D.J."/>
            <person name="Tandeau de Marsac N."/>
            <person name="Weissenbach J."/>
            <person name="Wincker P."/>
            <person name="Wolf Y.I."/>
            <person name="Hess W.R."/>
        </authorList>
    </citation>
    <scope>NUCLEOTIDE SEQUENCE [LARGE SCALE GENOMIC DNA]</scope>
    <source>
        <strain evidence="3">SARG / CCMP1375 / SS120</strain>
    </source>
</reference>
<proteinExistence type="predicted"/>
<keyword evidence="3" id="KW-1185">Reference proteome</keyword>
<name>Q7VAA6_PROMA</name>
<dbReference type="OrthoDB" id="9799053at2"/>
<dbReference type="eggNOG" id="COG3450">
    <property type="taxonomic scope" value="Bacteria"/>
</dbReference>
<dbReference type="EnsemblBacteria" id="AAQ00602">
    <property type="protein sequence ID" value="AAQ00602"/>
    <property type="gene ID" value="Pro_1558"/>
</dbReference>
<feature type="domain" description="(S)-ureidoglycine aminohydrolase cupin" evidence="1">
    <location>
        <begin position="16"/>
        <end position="87"/>
    </location>
</feature>
<dbReference type="EMBL" id="AE017126">
    <property type="protein sequence ID" value="AAQ00602.1"/>
    <property type="molecule type" value="Genomic_DNA"/>
</dbReference>
<dbReference type="HOGENOM" id="CLU_135880_2_0_3"/>